<dbReference type="InterPro" id="IPR044751">
    <property type="entry name" value="Ion_transp-like_CBS"/>
</dbReference>
<dbReference type="CDD" id="cd04590">
    <property type="entry name" value="CBS_pair_CorC_HlyC_assoc"/>
    <property type="match status" value="1"/>
</dbReference>
<name>A0ABS7CVJ2_9BACT</name>
<evidence type="ECO:0000256" key="8">
    <source>
        <dbReference type="PROSITE-ProRule" id="PRU01193"/>
    </source>
</evidence>
<proteinExistence type="predicted"/>
<protein>
    <submittedName>
        <fullName evidence="12">CNNM domain-containing protein</fullName>
    </submittedName>
</protein>
<gene>
    <name evidence="12" type="ORF">K0O23_12185</name>
</gene>
<keyword evidence="3" id="KW-0677">Repeat</keyword>
<evidence type="ECO:0000259" key="10">
    <source>
        <dbReference type="PROSITE" id="PS51371"/>
    </source>
</evidence>
<dbReference type="InterPro" id="IPR002550">
    <property type="entry name" value="CNNM"/>
</dbReference>
<evidence type="ECO:0000256" key="4">
    <source>
        <dbReference type="ARBA" id="ARBA00022989"/>
    </source>
</evidence>
<evidence type="ECO:0000256" key="7">
    <source>
        <dbReference type="PROSITE-ProRule" id="PRU00703"/>
    </source>
</evidence>
<feature type="transmembrane region" description="Helical" evidence="9">
    <location>
        <begin position="88"/>
        <end position="107"/>
    </location>
</feature>
<evidence type="ECO:0000313" key="13">
    <source>
        <dbReference type="Proteomes" id="UP000813018"/>
    </source>
</evidence>
<evidence type="ECO:0000313" key="12">
    <source>
        <dbReference type="EMBL" id="MBW7467827.1"/>
    </source>
</evidence>
<evidence type="ECO:0000256" key="3">
    <source>
        <dbReference type="ARBA" id="ARBA00022737"/>
    </source>
</evidence>
<dbReference type="InterPro" id="IPR000644">
    <property type="entry name" value="CBS_dom"/>
</dbReference>
<dbReference type="Proteomes" id="UP000813018">
    <property type="component" value="Unassembled WGS sequence"/>
</dbReference>
<evidence type="ECO:0000256" key="6">
    <source>
        <dbReference type="ARBA" id="ARBA00023136"/>
    </source>
</evidence>
<dbReference type="Pfam" id="PF01595">
    <property type="entry name" value="CNNM"/>
    <property type="match status" value="1"/>
</dbReference>
<evidence type="ECO:0000256" key="1">
    <source>
        <dbReference type="ARBA" id="ARBA00004141"/>
    </source>
</evidence>
<feature type="domain" description="CNNM transmembrane" evidence="11">
    <location>
        <begin position="1"/>
        <end position="180"/>
    </location>
</feature>
<evidence type="ECO:0000256" key="5">
    <source>
        <dbReference type="ARBA" id="ARBA00023122"/>
    </source>
</evidence>
<feature type="domain" description="CBS" evidence="10">
    <location>
        <begin position="264"/>
        <end position="322"/>
    </location>
</feature>
<keyword evidence="5 7" id="KW-0129">CBS domain</keyword>
<feature type="transmembrane region" description="Helical" evidence="9">
    <location>
        <begin position="57"/>
        <end position="76"/>
    </location>
</feature>
<keyword evidence="13" id="KW-1185">Reference proteome</keyword>
<comment type="subcellular location">
    <subcellularLocation>
        <location evidence="1">Membrane</location>
        <topology evidence="1">Multi-pass membrane protein</topology>
    </subcellularLocation>
</comment>
<sequence>MGLLVLYLLISLFFSFLCSLLEASLLSITPSHASVVSKDNPTLGKDLQHFKDNIDKPLAAILTLNTFAHTIGAAGVGAQAQEIWGDEYLTVVSVVLTIVILILTEIIPKTLGANYWKSLTPFTVRTLKVMIYSPLYPLILFSQFITKRLKREKDKSVLSRADFTAMAEIGTKEGILHQDESRVINNVLRFNVIQASHIMTPRTVIKAAPEKTFIREFYDNSTNMRFSRIPVFDDSIDHVTGYVLKDEVLQRIIEGEGGLSLAEIKRPIQVVHENTPVPQLFTRLMEKKEHIALVVDEYGGTAGIVTTEDIIETLLGLEITDELDVVEDLQKWAREKWEKRAGKMGGYDNN</sequence>
<dbReference type="PANTHER" id="PTHR22777:SF4">
    <property type="entry name" value="UPF0053 PROTEIN SLL1254"/>
    <property type="match status" value="1"/>
</dbReference>
<organism evidence="12 13">
    <name type="scientific">Pontibacter aydingkolensis</name>
    <dbReference type="NCBI Taxonomy" id="1911536"/>
    <lineage>
        <taxon>Bacteria</taxon>
        <taxon>Pseudomonadati</taxon>
        <taxon>Bacteroidota</taxon>
        <taxon>Cytophagia</taxon>
        <taxon>Cytophagales</taxon>
        <taxon>Hymenobacteraceae</taxon>
        <taxon>Pontibacter</taxon>
    </lineage>
</organism>
<reference evidence="12 13" key="1">
    <citation type="journal article" date="2016" name="Int. J. Syst. Evol. Microbiol.">
        <title>Pontibacter aydingkolensis sp. nov., isolated from soil of a salt lake.</title>
        <authorList>
            <person name="Osman G."/>
            <person name="Zhang T."/>
            <person name="Lou K."/>
            <person name="Gao Y."/>
            <person name="Chang W."/>
            <person name="Lin Q."/>
            <person name="Yang H.M."/>
            <person name="Huo X.D."/>
            <person name="Wang N."/>
        </authorList>
    </citation>
    <scope>NUCLEOTIDE SEQUENCE [LARGE SCALE GENOMIC DNA]</scope>
    <source>
        <strain evidence="12 13">KACC 19255</strain>
    </source>
</reference>
<dbReference type="EMBL" id="JAHYXK010000009">
    <property type="protein sequence ID" value="MBW7467827.1"/>
    <property type="molecule type" value="Genomic_DNA"/>
</dbReference>
<keyword evidence="2 8" id="KW-0812">Transmembrane</keyword>
<evidence type="ECO:0000256" key="9">
    <source>
        <dbReference type="SAM" id="Phobius"/>
    </source>
</evidence>
<keyword evidence="4 8" id="KW-1133">Transmembrane helix</keyword>
<dbReference type="Gene3D" id="3.10.580.10">
    <property type="entry name" value="CBS-domain"/>
    <property type="match status" value="1"/>
</dbReference>
<dbReference type="PANTHER" id="PTHR22777">
    <property type="entry name" value="HEMOLYSIN-RELATED"/>
    <property type="match status" value="1"/>
</dbReference>
<feature type="transmembrane region" description="Helical" evidence="9">
    <location>
        <begin position="127"/>
        <end position="146"/>
    </location>
</feature>
<keyword evidence="6 8" id="KW-0472">Membrane</keyword>
<dbReference type="Pfam" id="PF00571">
    <property type="entry name" value="CBS"/>
    <property type="match status" value="1"/>
</dbReference>
<dbReference type="PROSITE" id="PS51371">
    <property type="entry name" value="CBS"/>
    <property type="match status" value="1"/>
</dbReference>
<evidence type="ECO:0000259" key="11">
    <source>
        <dbReference type="PROSITE" id="PS51846"/>
    </source>
</evidence>
<dbReference type="SUPFAM" id="SSF54631">
    <property type="entry name" value="CBS-domain pair"/>
    <property type="match status" value="1"/>
</dbReference>
<accession>A0ABS7CVJ2</accession>
<comment type="caution">
    <text evidence="12">The sequence shown here is derived from an EMBL/GenBank/DDBJ whole genome shotgun (WGS) entry which is preliminary data.</text>
</comment>
<dbReference type="PROSITE" id="PS51846">
    <property type="entry name" value="CNNM"/>
    <property type="match status" value="1"/>
</dbReference>
<dbReference type="InterPro" id="IPR046342">
    <property type="entry name" value="CBS_dom_sf"/>
</dbReference>
<evidence type="ECO:0000256" key="2">
    <source>
        <dbReference type="ARBA" id="ARBA00022692"/>
    </source>
</evidence>